<feature type="region of interest" description="Disordered" evidence="1">
    <location>
        <begin position="1"/>
        <end position="27"/>
    </location>
</feature>
<dbReference type="EnsemblBacteria" id="ACO77279">
    <property type="protein sequence ID" value="ACO77279"/>
    <property type="gene ID" value="Avin_10470"/>
</dbReference>
<protein>
    <submittedName>
        <fullName evidence="2">Uncharacterized protein</fullName>
    </submittedName>
</protein>
<keyword evidence="3" id="KW-1185">Reference proteome</keyword>
<organism evidence="2 3">
    <name type="scientific">Azotobacter vinelandii (strain DJ / ATCC BAA-1303)</name>
    <dbReference type="NCBI Taxonomy" id="322710"/>
    <lineage>
        <taxon>Bacteria</taxon>
        <taxon>Pseudomonadati</taxon>
        <taxon>Pseudomonadota</taxon>
        <taxon>Gammaproteobacteria</taxon>
        <taxon>Pseudomonadales</taxon>
        <taxon>Pseudomonadaceae</taxon>
        <taxon>Azotobacter</taxon>
    </lineage>
</organism>
<dbReference type="EMBL" id="CP001157">
    <property type="protein sequence ID" value="ACO77279.1"/>
    <property type="molecule type" value="Genomic_DNA"/>
</dbReference>
<evidence type="ECO:0000313" key="2">
    <source>
        <dbReference type="EMBL" id="ACO77279.1"/>
    </source>
</evidence>
<evidence type="ECO:0000313" key="3">
    <source>
        <dbReference type="Proteomes" id="UP000002424"/>
    </source>
</evidence>
<dbReference type="KEGG" id="avn:Avin_10470"/>
<evidence type="ECO:0000256" key="1">
    <source>
        <dbReference type="SAM" id="MobiDB-lite"/>
    </source>
</evidence>
<sequence length="27" mass="2713">MARRGVPSHEPAPGFPFLDGGCGGGGW</sequence>
<name>C1DNR3_AZOVD</name>
<proteinExistence type="predicted"/>
<dbReference type="AlphaFoldDB" id="C1DNR3"/>
<dbReference type="Proteomes" id="UP000002424">
    <property type="component" value="Chromosome"/>
</dbReference>
<reference evidence="2 3" key="1">
    <citation type="journal article" date="2009" name="J. Bacteriol.">
        <title>Genome sequence of Azotobacter vinelandii, an obligate aerobe specialized to support diverse anaerobic metabolic processes.</title>
        <authorList>
            <person name="Setubal J.C."/>
            <person name="dos Santos P."/>
            <person name="Goldman B.S."/>
            <person name="Ertesvag H."/>
            <person name="Espin G."/>
            <person name="Rubio L.M."/>
            <person name="Valla S."/>
            <person name="Almeida N.F."/>
            <person name="Balasubramanian D."/>
            <person name="Cromes L."/>
            <person name="Curatti L."/>
            <person name="Du Z."/>
            <person name="Godsy E."/>
            <person name="Goodner B."/>
            <person name="Hellner-Burris K."/>
            <person name="Hernandez J.A."/>
            <person name="Houmiel K."/>
            <person name="Imperial J."/>
            <person name="Kennedy C."/>
            <person name="Larson T.J."/>
            <person name="Latreille P."/>
            <person name="Ligon L.S."/>
            <person name="Lu J."/>
            <person name="Maerk M."/>
            <person name="Miller N.M."/>
            <person name="Norton S."/>
            <person name="O'Carroll I.P."/>
            <person name="Paulsen I."/>
            <person name="Raulfs E.C."/>
            <person name="Roemer R."/>
            <person name="Rosser J."/>
            <person name="Segura D."/>
            <person name="Slater S."/>
            <person name="Stricklin S.L."/>
            <person name="Studholme D.J."/>
            <person name="Sun J."/>
            <person name="Viana C.J."/>
            <person name="Wallin E."/>
            <person name="Wang B."/>
            <person name="Wheeler C."/>
            <person name="Zhu H."/>
            <person name="Dean D.R."/>
            <person name="Dixon R."/>
            <person name="Wood D."/>
        </authorList>
    </citation>
    <scope>NUCLEOTIDE SEQUENCE [LARGE SCALE GENOMIC DNA]</scope>
    <source>
        <strain evidence="3">DJ / ATCC BAA-1303</strain>
    </source>
</reference>
<gene>
    <name evidence="2" type="ordered locus">Avin_10470</name>
</gene>
<accession>C1DNR3</accession>
<dbReference type="HOGENOM" id="CLU_3414506_0_0_6"/>